<protein>
    <submittedName>
        <fullName evidence="1">Uncharacterized protein</fullName>
    </submittedName>
</protein>
<accession>A0ABW2WR02</accession>
<organism evidence="1 2">
    <name type="scientific">Streptomyces sanglieri</name>
    <dbReference type="NCBI Taxonomy" id="193460"/>
    <lineage>
        <taxon>Bacteria</taxon>
        <taxon>Bacillati</taxon>
        <taxon>Actinomycetota</taxon>
        <taxon>Actinomycetes</taxon>
        <taxon>Kitasatosporales</taxon>
        <taxon>Streptomycetaceae</taxon>
        <taxon>Streptomyces</taxon>
    </lineage>
</organism>
<dbReference type="Proteomes" id="UP001596915">
    <property type="component" value="Unassembled WGS sequence"/>
</dbReference>
<name>A0ABW2WR02_9ACTN</name>
<sequence>MARIRVVRFRPSVRDVRLGATKGVLAGLTFLCRAEGRPAIAPHLQWEAARGGQQKMGSASFSMQYFMTVTSWRTSSTRRSRTGPPTTPEAT</sequence>
<dbReference type="EMBL" id="JBHTGL010000008">
    <property type="protein sequence ID" value="MFD0622662.1"/>
    <property type="molecule type" value="Genomic_DNA"/>
</dbReference>
<reference evidence="2" key="1">
    <citation type="journal article" date="2019" name="Int. J. Syst. Evol. Microbiol.">
        <title>The Global Catalogue of Microorganisms (GCM) 10K type strain sequencing project: providing services to taxonomists for standard genome sequencing and annotation.</title>
        <authorList>
            <consortium name="The Broad Institute Genomics Platform"/>
            <consortium name="The Broad Institute Genome Sequencing Center for Infectious Disease"/>
            <person name="Wu L."/>
            <person name="Ma J."/>
        </authorList>
    </citation>
    <scope>NUCLEOTIDE SEQUENCE [LARGE SCALE GENOMIC DNA]</scope>
    <source>
        <strain evidence="2">JCM 12607</strain>
    </source>
</reference>
<evidence type="ECO:0000313" key="2">
    <source>
        <dbReference type="Proteomes" id="UP001596915"/>
    </source>
</evidence>
<comment type="caution">
    <text evidence="1">The sequence shown here is derived from an EMBL/GenBank/DDBJ whole genome shotgun (WGS) entry which is preliminary data.</text>
</comment>
<evidence type="ECO:0000313" key="1">
    <source>
        <dbReference type="EMBL" id="MFD0622662.1"/>
    </source>
</evidence>
<proteinExistence type="predicted"/>
<gene>
    <name evidence="1" type="ORF">ACFQ2K_07295</name>
</gene>
<keyword evidence="2" id="KW-1185">Reference proteome</keyword>